<dbReference type="Gene3D" id="3.30.40.10">
    <property type="entry name" value="Zinc/RING finger domain, C3HC4 (zinc finger)"/>
    <property type="match status" value="1"/>
</dbReference>
<dbReference type="InterPro" id="IPR036322">
    <property type="entry name" value="WD40_repeat_dom_sf"/>
</dbReference>
<evidence type="ECO:0000313" key="9">
    <source>
        <dbReference type="EnsemblPlants" id="Kaladp0040s0082.2.v1.1"/>
    </source>
</evidence>
<keyword evidence="10" id="KW-1185">Reference proteome</keyword>
<dbReference type="PROSITE" id="PS00518">
    <property type="entry name" value="ZF_RING_1"/>
    <property type="match status" value="1"/>
</dbReference>
<dbReference type="InterPro" id="IPR044715">
    <property type="entry name" value="WDR86-like"/>
</dbReference>
<dbReference type="PROSITE" id="PS50089">
    <property type="entry name" value="ZF_RING_2"/>
    <property type="match status" value="1"/>
</dbReference>
<sequence>MTELEVAECPVCLQSFDDDVAIPRVLGCGHSVCEACLKQLPQPFPDTLRCPACTQLVKIPPQGPSALPKNIDLLRLTHSAPPLNPHTRSLHNPTTSFMPHLWPPNFDSAWKDWVLPEGSVHPASSTITPPLSSSRPAFASRVIKDNQKVSLVRITMLSPESDSLLQLSYFAKVMSALNRMEHGMRDQLRLILKACSIRSSLVSDVYGFWHSLDDSFLYLVFEDKKCAKFTEKIDEVGYSPTGANFSFGAMGMEICEALMTLHSEGLVLGCLGLGCLGFDEFRHICVDMSGVLMNAHGVDKIVAESIAALGKISQPKETGDCHDDTRIGHTENEAVQKYITNIDEGIIVGVSLGNFAVANLKGHLDSITGLAVGGGFLFSSSFDKTINVWSLQDYSLVHTFRGHEHRIVALICVEKELPFCISGDSGGGIFIWGITNPFKHEPVRTWYEDKDWRYSGIHALAVHGTEYLYSGSGDKTVKVWSLQDFSLLCKLTGHKSVVSSLAVCHGVLYSGSWDGTVRLWSLNDHSLLTVLGEDMLESGSSVMSLSVYDDVLVVCQENGCIKIWKKDVFKRSLHVHKGAVFAVCLDAKCLFSGGWDRVVHVQELLDDSGQMDVRSVGLVSPESVITALVCWQGKLLVGCADKLIKAYYYYS</sequence>
<dbReference type="Gramene" id="Kaladp0040s0082.2.v1.1">
    <property type="protein sequence ID" value="Kaladp0040s0082.2.v1.1"/>
    <property type="gene ID" value="Kaladp0040s0082.v1.1"/>
</dbReference>
<dbReference type="InterPro" id="IPR027370">
    <property type="entry name" value="Znf-RING_euk"/>
</dbReference>
<evidence type="ECO:0000256" key="7">
    <source>
        <dbReference type="PROSITE-ProRule" id="PRU00221"/>
    </source>
</evidence>
<dbReference type="CDD" id="cd16587">
    <property type="entry name" value="RING-HC_TRIM32_C-VII"/>
    <property type="match status" value="1"/>
</dbReference>
<dbReference type="PRINTS" id="PR00320">
    <property type="entry name" value="GPROTEINBRPT"/>
</dbReference>
<evidence type="ECO:0000256" key="5">
    <source>
        <dbReference type="ARBA" id="ARBA00022833"/>
    </source>
</evidence>
<dbReference type="Gene3D" id="2.130.10.10">
    <property type="entry name" value="YVTN repeat-like/Quinoprotein amine dehydrogenase"/>
    <property type="match status" value="2"/>
</dbReference>
<dbReference type="SMART" id="SM00184">
    <property type="entry name" value="RING"/>
    <property type="match status" value="1"/>
</dbReference>
<dbReference type="PANTHER" id="PTHR44489">
    <property type="match status" value="1"/>
</dbReference>
<accession>A0A7N0TN55</accession>
<keyword evidence="2" id="KW-0479">Metal-binding</keyword>
<evidence type="ECO:0000256" key="3">
    <source>
        <dbReference type="ARBA" id="ARBA00022737"/>
    </source>
</evidence>
<dbReference type="InterPro" id="IPR001841">
    <property type="entry name" value="Znf_RING"/>
</dbReference>
<evidence type="ECO:0000256" key="4">
    <source>
        <dbReference type="ARBA" id="ARBA00022771"/>
    </source>
</evidence>
<feature type="repeat" description="WD" evidence="7">
    <location>
        <begin position="360"/>
        <end position="399"/>
    </location>
</feature>
<evidence type="ECO:0000259" key="8">
    <source>
        <dbReference type="PROSITE" id="PS50089"/>
    </source>
</evidence>
<dbReference type="EnsemblPlants" id="Kaladp0040s0082.2.v1.1">
    <property type="protein sequence ID" value="Kaladp0040s0082.2.v1.1"/>
    <property type="gene ID" value="Kaladp0040s0082.v1.1"/>
</dbReference>
<dbReference type="AlphaFoldDB" id="A0A7N0TN55"/>
<dbReference type="SUPFAM" id="SSF50978">
    <property type="entry name" value="WD40 repeat-like"/>
    <property type="match status" value="1"/>
</dbReference>
<dbReference type="SMART" id="SM00320">
    <property type="entry name" value="WD40"/>
    <property type="match status" value="6"/>
</dbReference>
<dbReference type="GO" id="GO:0008270">
    <property type="term" value="F:zinc ion binding"/>
    <property type="evidence" value="ECO:0007669"/>
    <property type="project" value="UniProtKB-KW"/>
</dbReference>
<reference evidence="9" key="1">
    <citation type="submission" date="2021-01" db="UniProtKB">
        <authorList>
            <consortium name="EnsemblPlants"/>
        </authorList>
    </citation>
    <scope>IDENTIFICATION</scope>
</reference>
<evidence type="ECO:0000256" key="1">
    <source>
        <dbReference type="ARBA" id="ARBA00022574"/>
    </source>
</evidence>
<name>A0A7N0TN55_KALFE</name>
<dbReference type="Pfam" id="PF00400">
    <property type="entry name" value="WD40"/>
    <property type="match status" value="3"/>
</dbReference>
<dbReference type="InterPro" id="IPR001680">
    <property type="entry name" value="WD40_rpt"/>
</dbReference>
<dbReference type="PROSITE" id="PS50082">
    <property type="entry name" value="WD_REPEATS_2"/>
    <property type="match status" value="2"/>
</dbReference>
<protein>
    <recommendedName>
        <fullName evidence="8">RING-type domain-containing protein</fullName>
    </recommendedName>
</protein>
<dbReference type="Pfam" id="PF13445">
    <property type="entry name" value="zf-RING_UBOX"/>
    <property type="match status" value="1"/>
</dbReference>
<keyword evidence="1 7" id="KW-0853">WD repeat</keyword>
<keyword evidence="3" id="KW-0677">Repeat</keyword>
<evidence type="ECO:0000256" key="6">
    <source>
        <dbReference type="PROSITE-ProRule" id="PRU00175"/>
    </source>
</evidence>
<organism evidence="9 10">
    <name type="scientific">Kalanchoe fedtschenkoi</name>
    <name type="common">Lavender scallops</name>
    <name type="synonym">South American air plant</name>
    <dbReference type="NCBI Taxonomy" id="63787"/>
    <lineage>
        <taxon>Eukaryota</taxon>
        <taxon>Viridiplantae</taxon>
        <taxon>Streptophyta</taxon>
        <taxon>Embryophyta</taxon>
        <taxon>Tracheophyta</taxon>
        <taxon>Spermatophyta</taxon>
        <taxon>Magnoliopsida</taxon>
        <taxon>eudicotyledons</taxon>
        <taxon>Gunneridae</taxon>
        <taxon>Pentapetalae</taxon>
        <taxon>Saxifragales</taxon>
        <taxon>Crassulaceae</taxon>
        <taxon>Kalanchoe</taxon>
    </lineage>
</organism>
<keyword evidence="5" id="KW-0862">Zinc</keyword>
<dbReference type="InterPro" id="IPR017907">
    <property type="entry name" value="Znf_RING_CS"/>
</dbReference>
<dbReference type="InterPro" id="IPR020472">
    <property type="entry name" value="WD40_PAC1"/>
</dbReference>
<feature type="repeat" description="WD" evidence="7">
    <location>
        <begin position="491"/>
        <end position="530"/>
    </location>
</feature>
<dbReference type="PANTHER" id="PTHR44489:SF11">
    <property type="entry name" value="WD REPEAT DOMAIN 86"/>
    <property type="match status" value="1"/>
</dbReference>
<evidence type="ECO:0000313" key="10">
    <source>
        <dbReference type="Proteomes" id="UP000594263"/>
    </source>
</evidence>
<dbReference type="PROSITE" id="PS50294">
    <property type="entry name" value="WD_REPEATS_REGION"/>
    <property type="match status" value="1"/>
</dbReference>
<proteinExistence type="predicted"/>
<dbReference type="SUPFAM" id="SSF57850">
    <property type="entry name" value="RING/U-box"/>
    <property type="match status" value="1"/>
</dbReference>
<dbReference type="InterPro" id="IPR013083">
    <property type="entry name" value="Znf_RING/FYVE/PHD"/>
</dbReference>
<dbReference type="Proteomes" id="UP000594263">
    <property type="component" value="Unplaced"/>
</dbReference>
<evidence type="ECO:0000256" key="2">
    <source>
        <dbReference type="ARBA" id="ARBA00022723"/>
    </source>
</evidence>
<dbReference type="InterPro" id="IPR015943">
    <property type="entry name" value="WD40/YVTN_repeat-like_dom_sf"/>
</dbReference>
<feature type="domain" description="RING-type" evidence="8">
    <location>
        <begin position="9"/>
        <end position="54"/>
    </location>
</feature>
<keyword evidence="4 6" id="KW-0863">Zinc-finger</keyword>